<dbReference type="OrthoDB" id="2691990at2"/>
<keyword evidence="3" id="KW-1185">Reference proteome</keyword>
<dbReference type="EMBL" id="AVBF01000052">
    <property type="protein sequence ID" value="KGP71687.1"/>
    <property type="molecule type" value="Genomic_DNA"/>
</dbReference>
<accession>A0A0A2T795</accession>
<comment type="caution">
    <text evidence="2">The sequence shown here is derived from an EMBL/GenBank/DDBJ whole genome shotgun (WGS) entry which is preliminary data.</text>
</comment>
<dbReference type="InterPro" id="IPR046272">
    <property type="entry name" value="DUF6305"/>
</dbReference>
<evidence type="ECO:0000259" key="1">
    <source>
        <dbReference type="Pfam" id="PF19823"/>
    </source>
</evidence>
<protein>
    <recommendedName>
        <fullName evidence="1">DUF6305 domain-containing protein</fullName>
    </recommendedName>
</protein>
<dbReference type="STRING" id="1385514.N782_16440"/>
<sequence length="196" mass="22427">MKKYSIAIILLLISIGTILLQSRSVSPETKYTWPNLPAPIGEEPILITSAGQATEGKVFSYVTKDLHFETDYRPRALSTDLYEYETLVLVTGYSPHGLNQTYRSIEEEKQRVDKLLQQAERKPIPIIVVHVGGAARDDQYTWEFLRQSLPYADYVIGLRQMEQSTQLQRLAEKHSIPVTLVEELNDIRTPFNSAFR</sequence>
<dbReference type="Pfam" id="PF19823">
    <property type="entry name" value="DUF6305"/>
    <property type="match status" value="1"/>
</dbReference>
<dbReference type="AlphaFoldDB" id="A0A0A2T795"/>
<reference evidence="2 3" key="1">
    <citation type="journal article" date="2015" name="Stand. Genomic Sci.">
        <title>High quality draft genome sequence of the moderately halophilic bacterium Pontibacillus yanchengensis Y32(T) and comparison among Pontibacillus genomes.</title>
        <authorList>
            <person name="Huang J."/>
            <person name="Qiao Z.X."/>
            <person name="Tang J.W."/>
            <person name="Wang G."/>
        </authorList>
    </citation>
    <scope>NUCLEOTIDE SEQUENCE [LARGE SCALE GENOMIC DNA]</scope>
    <source>
        <strain evidence="2 3">Y32</strain>
    </source>
</reference>
<name>A0A0A2T795_9BACI</name>
<proteinExistence type="predicted"/>
<dbReference type="RefSeq" id="WP_036822192.1">
    <property type="nucleotide sequence ID" value="NZ_AVBF01000052.1"/>
</dbReference>
<dbReference type="Proteomes" id="UP000030147">
    <property type="component" value="Unassembled WGS sequence"/>
</dbReference>
<organism evidence="2 3">
    <name type="scientific">Pontibacillus yanchengensis Y32</name>
    <dbReference type="NCBI Taxonomy" id="1385514"/>
    <lineage>
        <taxon>Bacteria</taxon>
        <taxon>Bacillati</taxon>
        <taxon>Bacillota</taxon>
        <taxon>Bacilli</taxon>
        <taxon>Bacillales</taxon>
        <taxon>Bacillaceae</taxon>
        <taxon>Pontibacillus</taxon>
    </lineage>
</organism>
<evidence type="ECO:0000313" key="2">
    <source>
        <dbReference type="EMBL" id="KGP71687.1"/>
    </source>
</evidence>
<gene>
    <name evidence="2" type="ORF">N782_16440</name>
</gene>
<feature type="domain" description="DUF6305" evidence="1">
    <location>
        <begin position="42"/>
        <end position="195"/>
    </location>
</feature>
<dbReference type="eggNOG" id="ENOG502ZBH5">
    <property type="taxonomic scope" value="Bacteria"/>
</dbReference>
<evidence type="ECO:0000313" key="3">
    <source>
        <dbReference type="Proteomes" id="UP000030147"/>
    </source>
</evidence>